<dbReference type="Pfam" id="PF00264">
    <property type="entry name" value="Tyrosinase"/>
    <property type="match status" value="1"/>
</dbReference>
<dbReference type="PRINTS" id="PR00092">
    <property type="entry name" value="TYROSINASE"/>
</dbReference>
<organism evidence="4">
    <name type="scientific">Arcella intermedia</name>
    <dbReference type="NCBI Taxonomy" id="1963864"/>
    <lineage>
        <taxon>Eukaryota</taxon>
        <taxon>Amoebozoa</taxon>
        <taxon>Tubulinea</taxon>
        <taxon>Elardia</taxon>
        <taxon>Arcellinida</taxon>
        <taxon>Sphaerothecina</taxon>
        <taxon>Arcellidae</taxon>
        <taxon>Arcella</taxon>
    </lineage>
</organism>
<dbReference type="PANTHER" id="PTHR11474">
    <property type="entry name" value="TYROSINASE FAMILY MEMBER"/>
    <property type="match status" value="1"/>
</dbReference>
<dbReference type="InterPro" id="IPR002227">
    <property type="entry name" value="Tyrosinase_Cu-bd"/>
</dbReference>
<dbReference type="InterPro" id="IPR008922">
    <property type="entry name" value="Di-copper_centre_dom_sf"/>
</dbReference>
<dbReference type="PROSITE" id="PS00498">
    <property type="entry name" value="TYROSINASE_2"/>
    <property type="match status" value="1"/>
</dbReference>
<evidence type="ECO:0000259" key="3">
    <source>
        <dbReference type="PROSITE" id="PS00498"/>
    </source>
</evidence>
<keyword evidence="2" id="KW-0186">Copper</keyword>
<evidence type="ECO:0000313" key="4">
    <source>
        <dbReference type="EMBL" id="NDV31102.1"/>
    </source>
</evidence>
<proteinExistence type="predicted"/>
<protein>
    <recommendedName>
        <fullName evidence="3">Tyrosinase copper-binding domain-containing protein</fullName>
    </recommendedName>
</protein>
<reference evidence="4" key="1">
    <citation type="journal article" date="2020" name="J. Eukaryot. Microbiol.">
        <title>De novo Sequencing, Assembly and Annotation of the Transcriptome for the Free-Living Testate Amoeba Arcella intermedia.</title>
        <authorList>
            <person name="Ribeiro G.M."/>
            <person name="Porfirio-Sousa A.L."/>
            <person name="Maurer-Alcala X.X."/>
            <person name="Katz L.A."/>
            <person name="Lahr D.J.G."/>
        </authorList>
    </citation>
    <scope>NUCLEOTIDE SEQUENCE</scope>
</reference>
<keyword evidence="1" id="KW-0479">Metal-binding</keyword>
<evidence type="ECO:0000256" key="2">
    <source>
        <dbReference type="ARBA" id="ARBA00023008"/>
    </source>
</evidence>
<feature type="domain" description="Tyrosinase copper-binding" evidence="3">
    <location>
        <begin position="188"/>
        <end position="199"/>
    </location>
</feature>
<dbReference type="AlphaFoldDB" id="A0A6B2L294"/>
<dbReference type="GO" id="GO:0046872">
    <property type="term" value="F:metal ion binding"/>
    <property type="evidence" value="ECO:0007669"/>
    <property type="project" value="UniProtKB-KW"/>
</dbReference>
<accession>A0A6B2L294</accession>
<dbReference type="PANTHER" id="PTHR11474:SF126">
    <property type="entry name" value="TYROSINASE-LIKE PROTEIN TYR-1-RELATED"/>
    <property type="match status" value="1"/>
</dbReference>
<name>A0A6B2L294_9EUKA</name>
<dbReference type="SUPFAM" id="SSF48056">
    <property type="entry name" value="Di-copper centre-containing domain"/>
    <property type="match status" value="1"/>
</dbReference>
<dbReference type="EMBL" id="GIBP01002133">
    <property type="protein sequence ID" value="NDV31102.1"/>
    <property type="molecule type" value="Transcribed_RNA"/>
</dbReference>
<sequence length="495" mass="56503">MRRAWGELSLKEQETYIRAITIAFNNHRFDEMSEVHWASINFAYAHFQSGFFLWHRWYIWKMEEYLRSLGPEFECITLTYWDWEYHNEDPTTATHVLNPHYFGTITNIPGCVTDGFFSQWTPGGECVRRTWNRNFTVVGQKDLADLITHYPLFGIDAHGFRSKFEAAPHSNVHNWLGGNMGTSFSTYDPIFYLHHSNVDRLYVMWQDCHDHEKIPQHLLGFDQYAGNLATVNGIDDIMPFSHASFFPETVTPRSLHHIHGNTMQYMEYEYSRNRYAAVVNQHNSGRCHWDLMKESVPSVRARTVRGTKKKAREDLSFLGSCEEAFVYEAHGLELVAESDRDGRFSSSDVVVGFSHEGDSDQVVGVRFMVNVPKGVRILKASVGFVAKLSSESPLFLKVYLDDELPSPSLSSKPLSARESTHKVGWTVKSAWSANSKVESPDFSSLLEGLVSSPSWVAPSPVTVLISGVQSNSPHFRRLVADKDTVTLTLYFCQDQ</sequence>
<dbReference type="Gene3D" id="1.10.1280.10">
    <property type="entry name" value="Di-copper center containing domain from catechol oxidase"/>
    <property type="match status" value="1"/>
</dbReference>
<evidence type="ECO:0000256" key="1">
    <source>
        <dbReference type="ARBA" id="ARBA00022723"/>
    </source>
</evidence>
<dbReference type="InterPro" id="IPR050316">
    <property type="entry name" value="Tyrosinase/Hemocyanin"/>
</dbReference>
<dbReference type="GO" id="GO:0016491">
    <property type="term" value="F:oxidoreductase activity"/>
    <property type="evidence" value="ECO:0007669"/>
    <property type="project" value="InterPro"/>
</dbReference>